<keyword evidence="3" id="KW-1185">Reference proteome</keyword>
<sequence>MKLAVAGNKAAAAGSSMEPAAKEEDKREPAEGIRIITLPDWYIKRIQNSRLRRRPSPLPLDLLDHNPKLREMVLALRAANKAHVDPWRRTS</sequence>
<feature type="region of interest" description="Disordered" evidence="1">
    <location>
        <begin position="1"/>
        <end position="29"/>
    </location>
</feature>
<evidence type="ECO:0000313" key="2">
    <source>
        <dbReference type="EMBL" id="CAD6215285.1"/>
    </source>
</evidence>
<comment type="caution">
    <text evidence="2">The sequence shown here is derived from an EMBL/GenBank/DDBJ whole genome shotgun (WGS) entry which is preliminary data.</text>
</comment>
<evidence type="ECO:0000256" key="1">
    <source>
        <dbReference type="SAM" id="MobiDB-lite"/>
    </source>
</evidence>
<organism evidence="2 3">
    <name type="scientific">Miscanthus lutarioriparius</name>
    <dbReference type="NCBI Taxonomy" id="422564"/>
    <lineage>
        <taxon>Eukaryota</taxon>
        <taxon>Viridiplantae</taxon>
        <taxon>Streptophyta</taxon>
        <taxon>Embryophyta</taxon>
        <taxon>Tracheophyta</taxon>
        <taxon>Spermatophyta</taxon>
        <taxon>Magnoliopsida</taxon>
        <taxon>Liliopsida</taxon>
        <taxon>Poales</taxon>
        <taxon>Poaceae</taxon>
        <taxon>PACMAD clade</taxon>
        <taxon>Panicoideae</taxon>
        <taxon>Andropogonodae</taxon>
        <taxon>Andropogoneae</taxon>
        <taxon>Saccharinae</taxon>
        <taxon>Miscanthus</taxon>
    </lineage>
</organism>
<name>A0A811MUP2_9POAL</name>
<feature type="compositionally biased region" description="Low complexity" evidence="1">
    <location>
        <begin position="1"/>
        <end position="19"/>
    </location>
</feature>
<proteinExistence type="predicted"/>
<reference evidence="2" key="1">
    <citation type="submission" date="2020-10" db="EMBL/GenBank/DDBJ databases">
        <authorList>
            <person name="Han B."/>
            <person name="Lu T."/>
            <person name="Zhao Q."/>
            <person name="Huang X."/>
            <person name="Zhao Y."/>
        </authorList>
    </citation>
    <scope>NUCLEOTIDE SEQUENCE</scope>
</reference>
<dbReference type="Proteomes" id="UP000604825">
    <property type="component" value="Unassembled WGS sequence"/>
</dbReference>
<dbReference type="AlphaFoldDB" id="A0A811MUP2"/>
<accession>A0A811MUP2</accession>
<protein>
    <submittedName>
        <fullName evidence="2">Uncharacterized protein</fullName>
    </submittedName>
</protein>
<gene>
    <name evidence="2" type="ORF">NCGR_LOCUS10551</name>
</gene>
<feature type="compositionally biased region" description="Basic and acidic residues" evidence="1">
    <location>
        <begin position="20"/>
        <end position="29"/>
    </location>
</feature>
<evidence type="ECO:0000313" key="3">
    <source>
        <dbReference type="Proteomes" id="UP000604825"/>
    </source>
</evidence>
<dbReference type="EMBL" id="CAJGYO010000002">
    <property type="protein sequence ID" value="CAD6215285.1"/>
    <property type="molecule type" value="Genomic_DNA"/>
</dbReference>